<keyword evidence="2" id="KW-0614">Plasmid</keyword>
<proteinExistence type="predicted"/>
<geneLocation type="plasmid" evidence="2">
    <name>2</name>
</geneLocation>
<feature type="transmembrane region" description="Helical" evidence="1">
    <location>
        <begin position="115"/>
        <end position="136"/>
    </location>
</feature>
<evidence type="ECO:0000256" key="1">
    <source>
        <dbReference type="SAM" id="Phobius"/>
    </source>
</evidence>
<gene>
    <name evidence="2" type="ORF">NCTC10113_01125</name>
</gene>
<dbReference type="RefSeq" id="WP_024544185.1">
    <property type="nucleotide sequence ID" value="NZ_LR214938.2"/>
</dbReference>
<dbReference type="EMBL" id="LR214939">
    <property type="protein sequence ID" value="VEU56224.1"/>
    <property type="molecule type" value="Genomic_DNA"/>
</dbReference>
<organism evidence="2">
    <name type="scientific">Metamycoplasma salivarium</name>
    <name type="common">Mycoplasma salivarium</name>
    <dbReference type="NCBI Taxonomy" id="2124"/>
    <lineage>
        <taxon>Bacteria</taxon>
        <taxon>Bacillati</taxon>
        <taxon>Mycoplasmatota</taxon>
        <taxon>Mycoplasmoidales</taxon>
        <taxon>Metamycoplasmataceae</taxon>
        <taxon>Metamycoplasma</taxon>
    </lineage>
</organism>
<reference evidence="2" key="1">
    <citation type="submission" date="2019-01" db="EMBL/GenBank/DDBJ databases">
        <authorList>
            <consortium name="Pathogen Informatics"/>
        </authorList>
    </citation>
    <scope>NUCLEOTIDE SEQUENCE [LARGE SCALE GENOMIC DNA]</scope>
    <source>
        <strain evidence="2">NCTC10113</strain>
    </source>
</reference>
<keyword evidence="1" id="KW-0812">Transmembrane</keyword>
<sequence length="657" mass="77377">MNNQENNQGFLEDAKEEFSDVVSEVKNELDLNDNSKKEIINSLVDTDKIVLNPTKNLYQVFADNFSKSFDKFYDDNIESKTKINEVSNKVQQEIVGLRNDISNKYKENKVGARRFANVMIIIFSFVLIGLFFVMYFPKNRKKINEYKEFEKEKSDEISEAVNLKTFLMCKAFSKYNINQIKNMLLNEYSIEYVKNINRNEIAFIQNVPHFLAFNSITKYEVRNAFLYDVLYTTKYYHDVVTSASITISTTNSNGTTTSYTITATHSEPTPYIDYEVIYTMPTNYLPGLSFRYRGTISKKELAKRRKQGKTFVCENDDFAMNFDYDFNDELKFVQYFPLVSQQKFVDFYNYFVNKGINNFPINKEDHNLYSNIYINSLATYKTSSNLIYEKIIENKSNIVASDISKYIKNSIYDSCQKIFQFLTMAYSNKSICIEVYDEMGRKYSFDYKDYKKDLNNITDNYLALVNLFSNVNVFSFRYNEFAYDKPAYFVPAKFYKTTKFIIQDINMRGWYSRNEIDAVYKSGYVINVPYVRYYDIEEPKFAIFSSHYYLQNPQALILSGVNNYVSTTIDDNELDEIIKQNNVQINQNAIDNKKELTKYLRLIDKFYKDFPLLKNCSSFCINHDILAILIDDYKVILGNSRQYSKDAITYWLEDNLD</sequence>
<evidence type="ECO:0000313" key="2">
    <source>
        <dbReference type="EMBL" id="VEU56224.1"/>
    </source>
</evidence>
<name>A0A448ZYB8_METSV</name>
<keyword evidence="1" id="KW-1133">Transmembrane helix</keyword>
<keyword evidence="1" id="KW-0472">Membrane</keyword>
<accession>A0A448ZYB8</accession>
<protein>
    <submittedName>
        <fullName evidence="2">Uncharacterized protein</fullName>
    </submittedName>
</protein>
<dbReference type="AlphaFoldDB" id="A0A448ZYB8"/>